<keyword evidence="3 6" id="KW-0812">Transmembrane</keyword>
<feature type="transmembrane region" description="Helical" evidence="7">
    <location>
        <begin position="127"/>
        <end position="146"/>
    </location>
</feature>
<evidence type="ECO:0000256" key="6">
    <source>
        <dbReference type="RuleBase" id="RU003943"/>
    </source>
</evidence>
<dbReference type="Gene3D" id="1.10.3470.10">
    <property type="entry name" value="ABC transporter involved in vitamin B12 uptake, BtuC"/>
    <property type="match status" value="1"/>
</dbReference>
<sequence>MLNYQFMQNAFIVGTLIAILSGIIGVFVIARNMTFLTHILSETGFAGAAFGLFMGWNPLWGMVLFTLLSSIFIGQLSNSTERNDDSITAVSSLAIGSGILFLFLANSNSSSATNILFGSIVGIDKKAVVNMIGLILVVIALVSLIYRKLKFDSFDPIGAKSRHLPVALIALFFQIALALSVSVSAQIIGSLLIFILLTLPAASAKNFAHNVKYMIGLAISFSLAGVWLGLWLSYKTNWPVSFFISLIEFLIYFVGIIYQKRMN</sequence>
<dbReference type="GO" id="GO:0055085">
    <property type="term" value="P:transmembrane transport"/>
    <property type="evidence" value="ECO:0007669"/>
    <property type="project" value="InterPro"/>
</dbReference>
<feature type="transmembrane region" description="Helical" evidence="7">
    <location>
        <begin position="50"/>
        <end position="74"/>
    </location>
</feature>
<dbReference type="PANTHER" id="PTHR30477">
    <property type="entry name" value="ABC-TRANSPORTER METAL-BINDING PROTEIN"/>
    <property type="match status" value="1"/>
</dbReference>
<dbReference type="InterPro" id="IPR037294">
    <property type="entry name" value="ABC_BtuC-like"/>
</dbReference>
<dbReference type="InterPro" id="IPR001626">
    <property type="entry name" value="ABC_TroCD"/>
</dbReference>
<evidence type="ECO:0000256" key="2">
    <source>
        <dbReference type="ARBA" id="ARBA00008034"/>
    </source>
</evidence>
<reference evidence="8" key="2">
    <citation type="journal article" date="2021" name="PeerJ">
        <title>Extensive microbial diversity within the chicken gut microbiome revealed by metagenomics and culture.</title>
        <authorList>
            <person name="Gilroy R."/>
            <person name="Ravi A."/>
            <person name="Getino M."/>
            <person name="Pursley I."/>
            <person name="Horton D.L."/>
            <person name="Alikhan N.F."/>
            <person name="Baker D."/>
            <person name="Gharbi K."/>
            <person name="Hall N."/>
            <person name="Watson M."/>
            <person name="Adriaenssens E.M."/>
            <person name="Foster-Nyarko E."/>
            <person name="Jarju S."/>
            <person name="Secka A."/>
            <person name="Antonio M."/>
            <person name="Oren A."/>
            <person name="Chaudhuri R.R."/>
            <person name="La Ragione R."/>
            <person name="Hildebrand F."/>
            <person name="Pallen M.J."/>
        </authorList>
    </citation>
    <scope>NUCLEOTIDE SEQUENCE</scope>
    <source>
        <strain evidence="8">C6-149</strain>
    </source>
</reference>
<accession>A0A9D9E6I7</accession>
<evidence type="ECO:0000256" key="5">
    <source>
        <dbReference type="ARBA" id="ARBA00023136"/>
    </source>
</evidence>
<reference evidence="8" key="1">
    <citation type="submission" date="2020-10" db="EMBL/GenBank/DDBJ databases">
        <authorList>
            <person name="Gilroy R."/>
        </authorList>
    </citation>
    <scope>NUCLEOTIDE SEQUENCE</scope>
    <source>
        <strain evidence="8">C6-149</strain>
    </source>
</reference>
<comment type="subcellular location">
    <subcellularLocation>
        <location evidence="6">Cell membrane</location>
        <topology evidence="6">Multi-pass membrane protein</topology>
    </subcellularLocation>
    <subcellularLocation>
        <location evidence="1">Membrane</location>
        <topology evidence="1">Multi-pass membrane protein</topology>
    </subcellularLocation>
</comment>
<dbReference type="Proteomes" id="UP000823614">
    <property type="component" value="Unassembled WGS sequence"/>
</dbReference>
<dbReference type="PANTHER" id="PTHR30477:SF0">
    <property type="entry name" value="METAL TRANSPORT SYSTEM MEMBRANE PROTEIN TM_0125-RELATED"/>
    <property type="match status" value="1"/>
</dbReference>
<protein>
    <submittedName>
        <fullName evidence="8">Metal ABC transporter permease</fullName>
    </submittedName>
</protein>
<feature type="transmembrane region" description="Helical" evidence="7">
    <location>
        <begin position="211"/>
        <end position="232"/>
    </location>
</feature>
<dbReference type="EMBL" id="JADIMP010000028">
    <property type="protein sequence ID" value="MBO8441128.1"/>
    <property type="molecule type" value="Genomic_DNA"/>
</dbReference>
<evidence type="ECO:0000313" key="8">
    <source>
        <dbReference type="EMBL" id="MBO8441128.1"/>
    </source>
</evidence>
<dbReference type="SUPFAM" id="SSF81345">
    <property type="entry name" value="ABC transporter involved in vitamin B12 uptake, BtuC"/>
    <property type="match status" value="1"/>
</dbReference>
<evidence type="ECO:0000256" key="4">
    <source>
        <dbReference type="ARBA" id="ARBA00022989"/>
    </source>
</evidence>
<comment type="similarity">
    <text evidence="2 6">Belongs to the ABC-3 integral membrane protein family.</text>
</comment>
<keyword evidence="6" id="KW-0813">Transport</keyword>
<name>A0A9D9E6I7_9LACO</name>
<feature type="transmembrane region" description="Helical" evidence="7">
    <location>
        <begin position="86"/>
        <end position="106"/>
    </location>
</feature>
<dbReference type="AlphaFoldDB" id="A0A9D9E6I7"/>
<evidence type="ECO:0000256" key="7">
    <source>
        <dbReference type="SAM" id="Phobius"/>
    </source>
</evidence>
<feature type="transmembrane region" description="Helical" evidence="7">
    <location>
        <begin position="238"/>
        <end position="258"/>
    </location>
</feature>
<evidence type="ECO:0000313" key="9">
    <source>
        <dbReference type="Proteomes" id="UP000823614"/>
    </source>
</evidence>
<evidence type="ECO:0000256" key="1">
    <source>
        <dbReference type="ARBA" id="ARBA00004141"/>
    </source>
</evidence>
<dbReference type="Pfam" id="PF00950">
    <property type="entry name" value="ABC-3"/>
    <property type="match status" value="1"/>
</dbReference>
<dbReference type="GO" id="GO:0043190">
    <property type="term" value="C:ATP-binding cassette (ABC) transporter complex"/>
    <property type="evidence" value="ECO:0007669"/>
    <property type="project" value="InterPro"/>
</dbReference>
<keyword evidence="4 7" id="KW-1133">Transmembrane helix</keyword>
<organism evidence="8 9">
    <name type="scientific">Candidatus Gallilactobacillus intestinavium</name>
    <dbReference type="NCBI Taxonomy" id="2840838"/>
    <lineage>
        <taxon>Bacteria</taxon>
        <taxon>Bacillati</taxon>
        <taxon>Bacillota</taxon>
        <taxon>Bacilli</taxon>
        <taxon>Lactobacillales</taxon>
        <taxon>Lactobacillaceae</taxon>
        <taxon>Lactobacillaceae incertae sedis</taxon>
        <taxon>Candidatus Gallilactobacillus</taxon>
    </lineage>
</organism>
<feature type="transmembrane region" description="Helical" evidence="7">
    <location>
        <begin position="6"/>
        <end position="29"/>
    </location>
</feature>
<comment type="caution">
    <text evidence="8">The sequence shown here is derived from an EMBL/GenBank/DDBJ whole genome shotgun (WGS) entry which is preliminary data.</text>
</comment>
<keyword evidence="5 7" id="KW-0472">Membrane</keyword>
<proteinExistence type="inferred from homology"/>
<gene>
    <name evidence="8" type="ORF">IAA89_01565</name>
</gene>
<evidence type="ECO:0000256" key="3">
    <source>
        <dbReference type="ARBA" id="ARBA00022692"/>
    </source>
</evidence>
<feature type="transmembrane region" description="Helical" evidence="7">
    <location>
        <begin position="166"/>
        <end position="199"/>
    </location>
</feature>